<organism evidence="2 3">
    <name type="scientific">Ekhidna lutea</name>
    <dbReference type="NCBI Taxonomy" id="447679"/>
    <lineage>
        <taxon>Bacteria</taxon>
        <taxon>Pseudomonadati</taxon>
        <taxon>Bacteroidota</taxon>
        <taxon>Cytophagia</taxon>
        <taxon>Cytophagales</taxon>
        <taxon>Reichenbachiellaceae</taxon>
        <taxon>Ekhidna</taxon>
    </lineage>
</organism>
<feature type="domain" description="Rhodanese" evidence="1">
    <location>
        <begin position="16"/>
        <end position="98"/>
    </location>
</feature>
<dbReference type="OrthoDB" id="9808735at2"/>
<dbReference type="PANTHER" id="PTHR43031">
    <property type="entry name" value="FAD-DEPENDENT OXIDOREDUCTASE"/>
    <property type="match status" value="1"/>
</dbReference>
<evidence type="ECO:0000259" key="1">
    <source>
        <dbReference type="PROSITE" id="PS50206"/>
    </source>
</evidence>
<gene>
    <name evidence="2" type="ORF">SAMN05421640_1586</name>
</gene>
<dbReference type="CDD" id="cd00158">
    <property type="entry name" value="RHOD"/>
    <property type="match status" value="1"/>
</dbReference>
<dbReference type="SUPFAM" id="SSF52821">
    <property type="entry name" value="Rhodanese/Cell cycle control phosphatase"/>
    <property type="match status" value="1"/>
</dbReference>
<dbReference type="InterPro" id="IPR050229">
    <property type="entry name" value="GlpE_sulfurtransferase"/>
</dbReference>
<dbReference type="PANTHER" id="PTHR43031:SF17">
    <property type="entry name" value="SULFURTRANSFERASE YTWF-RELATED"/>
    <property type="match status" value="1"/>
</dbReference>
<dbReference type="Proteomes" id="UP000198393">
    <property type="component" value="Unassembled WGS sequence"/>
</dbReference>
<name>A0A239HYQ5_EKHLU</name>
<dbReference type="EMBL" id="FZPD01000002">
    <property type="protein sequence ID" value="SNS86616.1"/>
    <property type="molecule type" value="Genomic_DNA"/>
</dbReference>
<proteinExistence type="predicted"/>
<evidence type="ECO:0000313" key="3">
    <source>
        <dbReference type="Proteomes" id="UP000198393"/>
    </source>
</evidence>
<dbReference type="AlphaFoldDB" id="A0A239HYQ5"/>
<dbReference type="Pfam" id="PF00581">
    <property type="entry name" value="Rhodanese"/>
    <property type="match status" value="1"/>
</dbReference>
<dbReference type="RefSeq" id="WP_089356306.1">
    <property type="nucleotide sequence ID" value="NZ_FZPD01000002.1"/>
</dbReference>
<dbReference type="InterPro" id="IPR036873">
    <property type="entry name" value="Rhodanese-like_dom_sf"/>
</dbReference>
<keyword evidence="2" id="KW-0808">Transferase</keyword>
<protein>
    <submittedName>
        <fullName evidence="2">Rhodanese-related sulfurtransferase</fullName>
    </submittedName>
</protein>
<dbReference type="InterPro" id="IPR001763">
    <property type="entry name" value="Rhodanese-like_dom"/>
</dbReference>
<sequence>MNEDITCQEVKDRLEKGDKFNFIDVREEWEYEEANIGATLIPLGDLPTRISEIESMKNEEIIVHCKSGARSGRAKKFLNSQGFTNVRNMEGGITAYLEL</sequence>
<accession>A0A239HYQ5</accession>
<reference evidence="2 3" key="1">
    <citation type="submission" date="2017-06" db="EMBL/GenBank/DDBJ databases">
        <authorList>
            <person name="Kim H.J."/>
            <person name="Triplett B.A."/>
        </authorList>
    </citation>
    <scope>NUCLEOTIDE SEQUENCE [LARGE SCALE GENOMIC DNA]</scope>
    <source>
        <strain evidence="2 3">DSM 19307</strain>
    </source>
</reference>
<evidence type="ECO:0000313" key="2">
    <source>
        <dbReference type="EMBL" id="SNS86616.1"/>
    </source>
</evidence>
<dbReference type="PROSITE" id="PS50206">
    <property type="entry name" value="RHODANESE_3"/>
    <property type="match status" value="1"/>
</dbReference>
<dbReference type="Gene3D" id="3.40.250.10">
    <property type="entry name" value="Rhodanese-like domain"/>
    <property type="match status" value="1"/>
</dbReference>
<dbReference type="GO" id="GO:0016740">
    <property type="term" value="F:transferase activity"/>
    <property type="evidence" value="ECO:0007669"/>
    <property type="project" value="UniProtKB-KW"/>
</dbReference>
<dbReference type="SMART" id="SM00450">
    <property type="entry name" value="RHOD"/>
    <property type="match status" value="1"/>
</dbReference>
<keyword evidence="3" id="KW-1185">Reference proteome</keyword>